<dbReference type="InterPro" id="IPR018062">
    <property type="entry name" value="HTH_AraC-typ_CS"/>
</dbReference>
<evidence type="ECO:0000256" key="3">
    <source>
        <dbReference type="ARBA" id="ARBA00023163"/>
    </source>
</evidence>
<keyword evidence="3" id="KW-0804">Transcription</keyword>
<dbReference type="PROSITE" id="PS00041">
    <property type="entry name" value="HTH_ARAC_FAMILY_1"/>
    <property type="match status" value="1"/>
</dbReference>
<dbReference type="Proteomes" id="UP000077748">
    <property type="component" value="Chromosome"/>
</dbReference>
<proteinExistence type="predicted"/>
<sequence>MDWRQTRDITGVRHLLDCARSEGLAAEACLVGSAIEPRELAGRHAQIQAWQELAVIRNLLQQGARPGLGFAAGRRYHLTSLGLLGFTMLACRSLREAFETFGRYQSLALTLCPVSREAEPRGHWMIFDDQVLPPDARAFVVERGIAGCLQLAGELLQRPVQPLALELRAEAPADLDAYARAWPYSVRFGASRNALLFARADLEASLPQANPDSRSSGEQLCEKLCEELALPLAATPTARAVQRLLVRDAASLPGCREVAQRLGLSERTLQRRLAAEGQRFQPLSDGIRLRLAERLLLESRMDLNGVAQCLGYAEAASFCRAFQRWTGTTPGRWKRQAGPFSPL</sequence>
<dbReference type="InterPro" id="IPR009057">
    <property type="entry name" value="Homeodomain-like_sf"/>
</dbReference>
<evidence type="ECO:0000313" key="6">
    <source>
        <dbReference type="Proteomes" id="UP000077748"/>
    </source>
</evidence>
<dbReference type="GO" id="GO:0000976">
    <property type="term" value="F:transcription cis-regulatory region binding"/>
    <property type="evidence" value="ECO:0007669"/>
    <property type="project" value="TreeGrafter"/>
</dbReference>
<dbReference type="RefSeq" id="WP_064583851.1">
    <property type="nucleotide sequence ID" value="NZ_CP015878.1"/>
</dbReference>
<dbReference type="InterPro" id="IPR018060">
    <property type="entry name" value="HTH_AraC"/>
</dbReference>
<organism evidence="5 6">
    <name type="scientific">Pseudomonas citronellolis</name>
    <dbReference type="NCBI Taxonomy" id="53408"/>
    <lineage>
        <taxon>Bacteria</taxon>
        <taxon>Pseudomonadati</taxon>
        <taxon>Pseudomonadota</taxon>
        <taxon>Gammaproteobacteria</taxon>
        <taxon>Pseudomonadales</taxon>
        <taxon>Pseudomonadaceae</taxon>
        <taxon>Pseudomonas</taxon>
    </lineage>
</organism>
<dbReference type="PROSITE" id="PS01124">
    <property type="entry name" value="HTH_ARAC_FAMILY_2"/>
    <property type="match status" value="1"/>
</dbReference>
<reference evidence="5 6" key="1">
    <citation type="submission" date="2016-05" db="EMBL/GenBank/DDBJ databases">
        <title>Genome Sequence of Pseudomonas citronellolis Strain SJTE-3, an Estrogens and Persistent Organic Pollutants degradation strain.</title>
        <authorList>
            <person name="Liang R."/>
        </authorList>
    </citation>
    <scope>NUCLEOTIDE SEQUENCE [LARGE SCALE GENOMIC DNA]</scope>
    <source>
        <strain evidence="5 6">SJTE-3</strain>
    </source>
</reference>
<name>A0A1A9KG15_9PSED</name>
<dbReference type="AlphaFoldDB" id="A0A1A9KG15"/>
<dbReference type="GO" id="GO:0003700">
    <property type="term" value="F:DNA-binding transcription factor activity"/>
    <property type="evidence" value="ECO:0007669"/>
    <property type="project" value="InterPro"/>
</dbReference>
<dbReference type="SMART" id="SM00342">
    <property type="entry name" value="HTH_ARAC"/>
    <property type="match status" value="1"/>
</dbReference>
<dbReference type="GO" id="GO:0009893">
    <property type="term" value="P:positive regulation of metabolic process"/>
    <property type="evidence" value="ECO:0007669"/>
    <property type="project" value="UniProtKB-ARBA"/>
</dbReference>
<protein>
    <submittedName>
        <fullName evidence="5">Regulator</fullName>
    </submittedName>
</protein>
<evidence type="ECO:0000256" key="1">
    <source>
        <dbReference type="ARBA" id="ARBA00023015"/>
    </source>
</evidence>
<keyword evidence="2" id="KW-0238">DNA-binding</keyword>
<evidence type="ECO:0000256" key="2">
    <source>
        <dbReference type="ARBA" id="ARBA00023125"/>
    </source>
</evidence>
<dbReference type="Gene3D" id="1.10.10.60">
    <property type="entry name" value="Homeodomain-like"/>
    <property type="match status" value="1"/>
</dbReference>
<keyword evidence="1" id="KW-0805">Transcription regulation</keyword>
<dbReference type="PANTHER" id="PTHR47894">
    <property type="entry name" value="HTH-TYPE TRANSCRIPTIONAL REGULATOR GADX"/>
    <property type="match status" value="1"/>
</dbReference>
<gene>
    <name evidence="5" type="ORF">A9C11_21935</name>
</gene>
<feature type="domain" description="HTH araC/xylS-type" evidence="4">
    <location>
        <begin position="239"/>
        <end position="336"/>
    </location>
</feature>
<dbReference type="Pfam" id="PF12625">
    <property type="entry name" value="Arabinose_bd"/>
    <property type="match status" value="1"/>
</dbReference>
<dbReference type="PANTHER" id="PTHR47894:SF1">
    <property type="entry name" value="HTH-TYPE TRANSCRIPTIONAL REGULATOR VQSM"/>
    <property type="match status" value="1"/>
</dbReference>
<dbReference type="Pfam" id="PF12833">
    <property type="entry name" value="HTH_18"/>
    <property type="match status" value="1"/>
</dbReference>
<dbReference type="GO" id="GO:0005829">
    <property type="term" value="C:cytosol"/>
    <property type="evidence" value="ECO:0007669"/>
    <property type="project" value="TreeGrafter"/>
</dbReference>
<dbReference type="EMBL" id="CP015878">
    <property type="protein sequence ID" value="ANI16465.1"/>
    <property type="molecule type" value="Genomic_DNA"/>
</dbReference>
<evidence type="ECO:0000259" key="4">
    <source>
        <dbReference type="PROSITE" id="PS01124"/>
    </source>
</evidence>
<evidence type="ECO:0000313" key="5">
    <source>
        <dbReference type="EMBL" id="ANI16465.1"/>
    </source>
</evidence>
<accession>A0A1A9KG15</accession>
<dbReference type="SUPFAM" id="SSF46689">
    <property type="entry name" value="Homeodomain-like"/>
    <property type="match status" value="1"/>
</dbReference>
<dbReference type="InterPro" id="IPR032687">
    <property type="entry name" value="AraC-type_N"/>
</dbReference>